<keyword evidence="3" id="KW-1185">Reference proteome</keyword>
<dbReference type="InterPro" id="IPR019734">
    <property type="entry name" value="TPR_rpt"/>
</dbReference>
<name>A0A1T2X6Z5_9BACL</name>
<dbReference type="GO" id="GO:0016740">
    <property type="term" value="F:transferase activity"/>
    <property type="evidence" value="ECO:0007669"/>
    <property type="project" value="UniProtKB-KW"/>
</dbReference>
<feature type="domain" description="Glycosyltransferase 2-like" evidence="1">
    <location>
        <begin position="4"/>
        <end position="97"/>
    </location>
</feature>
<sequence>MKVSVCMIVKNEEVNIARALKSIPDHYETIVVDTGSSDKTKAIAKALGAQVYDHEWCEDFAWARNMSCFYATGDYILILDADEQLGDNVDETIRNHVLQCPEEPGAVLIENDTDEGVTRHRMIRFFPNLPKFNYIGIVHEQLFNGDLPASYVPMELVLYHYGYMEEQYYSHQKEIRYISLYEKHLKERPDDGYMLYQFGKLYYSIGQLESAKHYLIKGIEQQERNRLYFPVMLVMYGYVLKEQGKVNEAEHLISQYVVEYPEYPDLFFLQGMLAMETGNVQQIERSYLHALTIGETTKYSSVAGVGTFKAAFNLGLFYEMTGQLAKAKEYYNISSNYSFKPALERLFFLS</sequence>
<proteinExistence type="predicted"/>
<dbReference type="InterPro" id="IPR011990">
    <property type="entry name" value="TPR-like_helical_dom_sf"/>
</dbReference>
<evidence type="ECO:0000259" key="1">
    <source>
        <dbReference type="Pfam" id="PF00535"/>
    </source>
</evidence>
<comment type="caution">
    <text evidence="2">The sequence shown here is derived from an EMBL/GenBank/DDBJ whole genome shotgun (WGS) entry which is preliminary data.</text>
</comment>
<dbReference type="SUPFAM" id="SSF48452">
    <property type="entry name" value="TPR-like"/>
    <property type="match status" value="1"/>
</dbReference>
<dbReference type="Pfam" id="PF13181">
    <property type="entry name" value="TPR_8"/>
    <property type="match status" value="2"/>
</dbReference>
<dbReference type="SMART" id="SM00028">
    <property type="entry name" value="TPR"/>
    <property type="match status" value="3"/>
</dbReference>
<dbReference type="AlphaFoldDB" id="A0A1T2X6Z5"/>
<dbReference type="Proteomes" id="UP000190188">
    <property type="component" value="Unassembled WGS sequence"/>
</dbReference>
<dbReference type="CDD" id="cd02511">
    <property type="entry name" value="Beta4Glucosyltransferase"/>
    <property type="match status" value="1"/>
</dbReference>
<dbReference type="PANTHER" id="PTHR43630:SF2">
    <property type="entry name" value="GLYCOSYLTRANSFERASE"/>
    <property type="match status" value="1"/>
</dbReference>
<organism evidence="2 3">
    <name type="scientific">Paenibacillus selenitireducens</name>
    <dbReference type="NCBI Taxonomy" id="1324314"/>
    <lineage>
        <taxon>Bacteria</taxon>
        <taxon>Bacillati</taxon>
        <taxon>Bacillota</taxon>
        <taxon>Bacilli</taxon>
        <taxon>Bacillales</taxon>
        <taxon>Paenibacillaceae</taxon>
        <taxon>Paenibacillus</taxon>
    </lineage>
</organism>
<gene>
    <name evidence="2" type="ORF">BVG16_20200</name>
</gene>
<accession>A0A1T2X6Z5</accession>
<dbReference type="Gene3D" id="3.90.550.10">
    <property type="entry name" value="Spore Coat Polysaccharide Biosynthesis Protein SpsA, Chain A"/>
    <property type="match status" value="1"/>
</dbReference>
<dbReference type="Gene3D" id="1.25.40.10">
    <property type="entry name" value="Tetratricopeptide repeat domain"/>
    <property type="match status" value="1"/>
</dbReference>
<dbReference type="Pfam" id="PF00535">
    <property type="entry name" value="Glycos_transf_2"/>
    <property type="match status" value="1"/>
</dbReference>
<dbReference type="PANTHER" id="PTHR43630">
    <property type="entry name" value="POLY-BETA-1,6-N-ACETYL-D-GLUCOSAMINE SYNTHASE"/>
    <property type="match status" value="1"/>
</dbReference>
<evidence type="ECO:0000313" key="2">
    <source>
        <dbReference type="EMBL" id="OPA75658.1"/>
    </source>
</evidence>
<dbReference type="STRING" id="1324314.BVG16_20200"/>
<keyword evidence="2" id="KW-0808">Transferase</keyword>
<dbReference type="EMBL" id="MSZX01000008">
    <property type="protein sequence ID" value="OPA75658.1"/>
    <property type="molecule type" value="Genomic_DNA"/>
</dbReference>
<dbReference type="InterPro" id="IPR001173">
    <property type="entry name" value="Glyco_trans_2-like"/>
</dbReference>
<dbReference type="SUPFAM" id="SSF53448">
    <property type="entry name" value="Nucleotide-diphospho-sugar transferases"/>
    <property type="match status" value="1"/>
</dbReference>
<dbReference type="RefSeq" id="WP_078500968.1">
    <property type="nucleotide sequence ID" value="NZ_MSZX01000008.1"/>
</dbReference>
<protein>
    <submittedName>
        <fullName evidence="2">Family 2 glycosyl transferase</fullName>
    </submittedName>
</protein>
<evidence type="ECO:0000313" key="3">
    <source>
        <dbReference type="Proteomes" id="UP000190188"/>
    </source>
</evidence>
<reference evidence="2 3" key="1">
    <citation type="submission" date="2017-01" db="EMBL/GenBank/DDBJ databases">
        <title>Genome analysis of Paenibacillus selenitrireducens ES3-24.</title>
        <authorList>
            <person name="Xu D."/>
            <person name="Yao R."/>
            <person name="Zheng S."/>
        </authorList>
    </citation>
    <scope>NUCLEOTIDE SEQUENCE [LARGE SCALE GENOMIC DNA]</scope>
    <source>
        <strain evidence="2 3">ES3-24</strain>
    </source>
</reference>
<dbReference type="InterPro" id="IPR029044">
    <property type="entry name" value="Nucleotide-diphossugar_trans"/>
</dbReference>
<dbReference type="OrthoDB" id="9815923at2"/>